<dbReference type="Proteomes" id="UP001550853">
    <property type="component" value="Unassembled WGS sequence"/>
</dbReference>
<evidence type="ECO:0000313" key="1">
    <source>
        <dbReference type="EMBL" id="MEU3709872.1"/>
    </source>
</evidence>
<comment type="caution">
    <text evidence="1">The sequence shown here is derived from an EMBL/GenBank/DDBJ whole genome shotgun (WGS) entry which is preliminary data.</text>
</comment>
<gene>
    <name evidence="1" type="ORF">AB0E61_07200</name>
</gene>
<sequence length="170" mass="19085">MTDPRPILFLDVDGPLNPWRAPVGRAPAGYTTLPMRPTGWEEPHPPLPVRLDPRHGPLLLGLGYRLVWASTWGPEANTWIAPVLGLPTLPYVDWLRPPYRASDGVHWKTRRLVAVADGWPFAWVDDEIGEPDRSWISRNHPGQVLLRCVDPAVGLLADDFEALRAWGKGR</sequence>
<proteinExistence type="predicted"/>
<evidence type="ECO:0008006" key="3">
    <source>
        <dbReference type="Google" id="ProtNLM"/>
    </source>
</evidence>
<dbReference type="RefSeq" id="WP_030278870.1">
    <property type="nucleotide sequence ID" value="NZ_JBEZVI010000004.1"/>
</dbReference>
<keyword evidence="2" id="KW-1185">Reference proteome</keyword>
<organism evidence="1 2">
    <name type="scientific">Streptomyces catenulae</name>
    <dbReference type="NCBI Taxonomy" id="66875"/>
    <lineage>
        <taxon>Bacteria</taxon>
        <taxon>Bacillati</taxon>
        <taxon>Actinomycetota</taxon>
        <taxon>Actinomycetes</taxon>
        <taxon>Kitasatosporales</taxon>
        <taxon>Streptomycetaceae</taxon>
        <taxon>Streptomyces</taxon>
    </lineage>
</organism>
<evidence type="ECO:0000313" key="2">
    <source>
        <dbReference type="Proteomes" id="UP001550853"/>
    </source>
</evidence>
<accession>A0ABV2YVV4</accession>
<dbReference type="EMBL" id="JBEZVI010000004">
    <property type="protein sequence ID" value="MEU3709872.1"/>
    <property type="molecule type" value="Genomic_DNA"/>
</dbReference>
<reference evidence="1 2" key="1">
    <citation type="submission" date="2024-06" db="EMBL/GenBank/DDBJ databases">
        <title>The Natural Products Discovery Center: Release of the First 8490 Sequenced Strains for Exploring Actinobacteria Biosynthetic Diversity.</title>
        <authorList>
            <person name="Kalkreuter E."/>
            <person name="Kautsar S.A."/>
            <person name="Yang D."/>
            <person name="Bader C.D."/>
            <person name="Teijaro C.N."/>
            <person name="Fluegel L."/>
            <person name="Davis C.M."/>
            <person name="Simpson J.R."/>
            <person name="Lauterbach L."/>
            <person name="Steele A.D."/>
            <person name="Gui C."/>
            <person name="Meng S."/>
            <person name="Li G."/>
            <person name="Viehrig K."/>
            <person name="Ye F."/>
            <person name="Su P."/>
            <person name="Kiefer A.F."/>
            <person name="Nichols A."/>
            <person name="Cepeda A.J."/>
            <person name="Yan W."/>
            <person name="Fan B."/>
            <person name="Jiang Y."/>
            <person name="Adhikari A."/>
            <person name="Zheng C.-J."/>
            <person name="Schuster L."/>
            <person name="Cowan T.M."/>
            <person name="Smanski M.J."/>
            <person name="Chevrette M.G."/>
            <person name="De Carvalho L.P.S."/>
            <person name="Shen B."/>
        </authorList>
    </citation>
    <scope>NUCLEOTIDE SEQUENCE [LARGE SCALE GENOMIC DNA]</scope>
    <source>
        <strain evidence="1 2">NPDC033039</strain>
    </source>
</reference>
<name>A0ABV2YVV4_9ACTN</name>
<protein>
    <recommendedName>
        <fullName evidence="3">Secreted protein</fullName>
    </recommendedName>
</protein>